<keyword evidence="3" id="KW-1185">Reference proteome</keyword>
<feature type="chain" id="PRO_5015030523" evidence="1">
    <location>
        <begin position="22"/>
        <end position="153"/>
    </location>
</feature>
<evidence type="ECO:0000313" key="5">
    <source>
        <dbReference type="WormBase" id="SRAE_1000215900"/>
    </source>
</evidence>
<dbReference type="GeneID" id="36376268"/>
<accession>A0A090L703</accession>
<dbReference type="RefSeq" id="XP_024503104.1">
    <property type="nucleotide sequence ID" value="XM_024649203.1"/>
</dbReference>
<evidence type="ECO:0000313" key="4">
    <source>
        <dbReference type="WBParaSite" id="SRAE_1000215900.1"/>
    </source>
</evidence>
<keyword evidence="1" id="KW-0732">Signal</keyword>
<evidence type="ECO:0000313" key="2">
    <source>
        <dbReference type="EMBL" id="CEF63903.1"/>
    </source>
</evidence>
<gene>
    <name evidence="2 4 5" type="ORF">SRAE_1000215900</name>
</gene>
<dbReference type="AlphaFoldDB" id="A0A090L703"/>
<organism evidence="2">
    <name type="scientific">Strongyloides ratti</name>
    <name type="common">Parasitic roundworm</name>
    <dbReference type="NCBI Taxonomy" id="34506"/>
    <lineage>
        <taxon>Eukaryota</taxon>
        <taxon>Metazoa</taxon>
        <taxon>Ecdysozoa</taxon>
        <taxon>Nematoda</taxon>
        <taxon>Chromadorea</taxon>
        <taxon>Rhabditida</taxon>
        <taxon>Tylenchina</taxon>
        <taxon>Panagrolaimomorpha</taxon>
        <taxon>Strongyloidoidea</taxon>
        <taxon>Strongyloididae</taxon>
        <taxon>Strongyloides</taxon>
    </lineage>
</organism>
<protein>
    <submittedName>
        <fullName evidence="2 4">Uncharacterized protein</fullName>
    </submittedName>
</protein>
<sequence>MKVLLVATFIIIVILFIQANGAVYDRRHEYRRKSIPDWKYNRLVEEDYFNKKKYYDLYPREDFEPTDDSYERIKVEKVRRYPGYYDSINHVRGRFYNNNYWNENRHIGRRRNYDEYDFRKNSDQQNPNQFWENGKKYEVINGKTYEVFDAGTH</sequence>
<name>A0A090L703_STRRB</name>
<dbReference type="WormBase" id="SRAE_1000215900">
    <property type="protein sequence ID" value="SRP07191"/>
    <property type="gene ID" value="WBGene00258773"/>
</dbReference>
<evidence type="ECO:0000256" key="1">
    <source>
        <dbReference type="SAM" id="SignalP"/>
    </source>
</evidence>
<feature type="signal peptide" evidence="1">
    <location>
        <begin position="1"/>
        <end position="21"/>
    </location>
</feature>
<dbReference type="CTD" id="36376268"/>
<reference evidence="2 3" key="1">
    <citation type="submission" date="2014-09" db="EMBL/GenBank/DDBJ databases">
        <authorList>
            <person name="Martin A.A."/>
        </authorList>
    </citation>
    <scope>NUCLEOTIDE SEQUENCE</scope>
    <source>
        <strain evidence="3">ED321</strain>
        <strain evidence="2">ED321 Heterogonic</strain>
    </source>
</reference>
<dbReference type="WBParaSite" id="SRAE_1000215900.1">
    <property type="protein sequence ID" value="SRAE_1000215900.1"/>
    <property type="gene ID" value="WBGene00258773"/>
</dbReference>
<evidence type="ECO:0000313" key="3">
    <source>
        <dbReference type="Proteomes" id="UP000035682"/>
    </source>
</evidence>
<proteinExistence type="predicted"/>
<reference evidence="4" key="2">
    <citation type="submission" date="2020-12" db="UniProtKB">
        <authorList>
            <consortium name="WormBaseParasite"/>
        </authorList>
    </citation>
    <scope>IDENTIFICATION</scope>
</reference>
<dbReference type="EMBL" id="LN609528">
    <property type="protein sequence ID" value="CEF63903.1"/>
    <property type="molecule type" value="Genomic_DNA"/>
</dbReference>
<dbReference type="Proteomes" id="UP000035682">
    <property type="component" value="Unplaced"/>
</dbReference>